<reference evidence="7 8" key="1">
    <citation type="submission" date="2023-10" db="EMBL/GenBank/DDBJ databases">
        <title>Chromosome-scale genome assembly provides insights into flower coloration mechanisms of Canna indica.</title>
        <authorList>
            <person name="Li C."/>
        </authorList>
    </citation>
    <scope>NUCLEOTIDE SEQUENCE [LARGE SCALE GENOMIC DNA]</scope>
    <source>
        <tissue evidence="7">Flower</tissue>
    </source>
</reference>
<feature type="transmembrane region" description="Helical" evidence="6">
    <location>
        <begin position="532"/>
        <end position="556"/>
    </location>
</feature>
<feature type="transmembrane region" description="Helical" evidence="6">
    <location>
        <begin position="328"/>
        <end position="348"/>
    </location>
</feature>
<dbReference type="InterPro" id="IPR000109">
    <property type="entry name" value="POT_fam"/>
</dbReference>
<name>A0AAQ3KMH5_9LILI</name>
<evidence type="ECO:0000256" key="3">
    <source>
        <dbReference type="ARBA" id="ARBA00022692"/>
    </source>
</evidence>
<dbReference type="GO" id="GO:0006857">
    <property type="term" value="P:oligopeptide transport"/>
    <property type="evidence" value="ECO:0007669"/>
    <property type="project" value="InterPro"/>
</dbReference>
<feature type="transmembrane region" description="Helical" evidence="6">
    <location>
        <begin position="209"/>
        <end position="233"/>
    </location>
</feature>
<feature type="transmembrane region" description="Helical" evidence="6">
    <location>
        <begin position="368"/>
        <end position="388"/>
    </location>
</feature>
<protein>
    <submittedName>
        <fullName evidence="7">Protein NRT1/ PTR FAMILY 1.2</fullName>
    </submittedName>
</protein>
<dbReference type="InterPro" id="IPR018456">
    <property type="entry name" value="PTR2_symporter_CS"/>
</dbReference>
<feature type="transmembrane region" description="Helical" evidence="6">
    <location>
        <begin position="56"/>
        <end position="79"/>
    </location>
</feature>
<dbReference type="PROSITE" id="PS01022">
    <property type="entry name" value="PTR2_1"/>
    <property type="match status" value="1"/>
</dbReference>
<dbReference type="GO" id="GO:0022857">
    <property type="term" value="F:transmembrane transporter activity"/>
    <property type="evidence" value="ECO:0007669"/>
    <property type="project" value="InterPro"/>
</dbReference>
<keyword evidence="3 6" id="KW-0812">Transmembrane</keyword>
<comment type="similarity">
    <text evidence="2">Belongs to the major facilitator superfamily. Proton-dependent oligopeptide transporter (POT/PTR) (TC 2.A.17) family.</text>
</comment>
<evidence type="ECO:0000256" key="5">
    <source>
        <dbReference type="ARBA" id="ARBA00023136"/>
    </source>
</evidence>
<dbReference type="InterPro" id="IPR036259">
    <property type="entry name" value="MFS_trans_sf"/>
</dbReference>
<feature type="transmembrane region" description="Helical" evidence="6">
    <location>
        <begin position="91"/>
        <end position="114"/>
    </location>
</feature>
<gene>
    <name evidence="7" type="ORF">Cni_G17455</name>
</gene>
<feature type="transmembrane region" description="Helical" evidence="6">
    <location>
        <begin position="408"/>
        <end position="427"/>
    </location>
</feature>
<evidence type="ECO:0000256" key="6">
    <source>
        <dbReference type="SAM" id="Phobius"/>
    </source>
</evidence>
<dbReference type="GO" id="GO:0016020">
    <property type="term" value="C:membrane"/>
    <property type="evidence" value="ECO:0007669"/>
    <property type="project" value="UniProtKB-SubCell"/>
</dbReference>
<keyword evidence="5 6" id="KW-0472">Membrane</keyword>
<dbReference type="Gene3D" id="1.20.1250.20">
    <property type="entry name" value="MFS general substrate transporter like domains"/>
    <property type="match status" value="1"/>
</dbReference>
<feature type="transmembrane region" description="Helical" evidence="6">
    <location>
        <begin position="439"/>
        <end position="465"/>
    </location>
</feature>
<dbReference type="AlphaFoldDB" id="A0AAQ3KMH5"/>
<keyword evidence="4 6" id="KW-1133">Transmembrane helix</keyword>
<sequence length="575" mass="63466">MDQHFPRTTQPNAYNLGTQLNFPLLPKPNEVLEKVSCEGIVVIAIIYLTKEYHMEAATAASALFAWAGVANFLPLFGAYLSDSYLGRFRTIALSSIISLMGAIIVWFTATYPGAKPPTCELTSRQDCRSATAPQLILLFTAFILLSIGSSGVRPCSLAFGADQLTHENTHQLSKAREVFFSGYFASVGVSLVLASTVIVYIIDKKGWKIGFGVTMVVMALSALSFLLGSPLYIKLNDKRSIFSEFAQVIVAAIRNRKFNLSKESLAVVEYHRKSTNIIVPSDELRFFNKACVIKNLDEELSTDGVALDPWKVCTVEQVEDLKSVIRVIPLWSTGIFIGLAMNISFPVLQAETMDRHIGRNFQFPAASIGVFMSLTLSLCTSFYSHFMVPFLVKITGNPTGITLKQRMGIGLLLGIVGTGVATVVEVVRRRTAIKEGLPGEAAPIVSISVMWLVVQLVIVGLAQTFNINAQVEFFYNELPKSMNSFAVALCSLNYGVASMMGTVIVKTIDAITGRDGRVSWFTSDLNKGHYEYYYLILTLIGVVNFFYFVVCCWAYGEEGKKKPWEMEEEVLEEIA</sequence>
<evidence type="ECO:0000256" key="1">
    <source>
        <dbReference type="ARBA" id="ARBA00004141"/>
    </source>
</evidence>
<dbReference type="EMBL" id="CP136894">
    <property type="protein sequence ID" value="WOL08702.1"/>
    <property type="molecule type" value="Genomic_DNA"/>
</dbReference>
<keyword evidence="8" id="KW-1185">Reference proteome</keyword>
<feature type="transmembrane region" description="Helical" evidence="6">
    <location>
        <begin position="135"/>
        <end position="159"/>
    </location>
</feature>
<dbReference type="Proteomes" id="UP001327560">
    <property type="component" value="Chromosome 5"/>
</dbReference>
<feature type="transmembrane region" description="Helical" evidence="6">
    <location>
        <begin position="485"/>
        <end position="511"/>
    </location>
</feature>
<dbReference type="PANTHER" id="PTHR11654">
    <property type="entry name" value="OLIGOPEPTIDE TRANSPORTER-RELATED"/>
    <property type="match status" value="1"/>
</dbReference>
<evidence type="ECO:0000256" key="4">
    <source>
        <dbReference type="ARBA" id="ARBA00022989"/>
    </source>
</evidence>
<organism evidence="7 8">
    <name type="scientific">Canna indica</name>
    <name type="common">Indian-shot</name>
    <dbReference type="NCBI Taxonomy" id="4628"/>
    <lineage>
        <taxon>Eukaryota</taxon>
        <taxon>Viridiplantae</taxon>
        <taxon>Streptophyta</taxon>
        <taxon>Embryophyta</taxon>
        <taxon>Tracheophyta</taxon>
        <taxon>Spermatophyta</taxon>
        <taxon>Magnoliopsida</taxon>
        <taxon>Liliopsida</taxon>
        <taxon>Zingiberales</taxon>
        <taxon>Cannaceae</taxon>
        <taxon>Canna</taxon>
    </lineage>
</organism>
<dbReference type="Pfam" id="PF00854">
    <property type="entry name" value="PTR2"/>
    <property type="match status" value="1"/>
</dbReference>
<proteinExistence type="inferred from homology"/>
<evidence type="ECO:0000256" key="2">
    <source>
        <dbReference type="ARBA" id="ARBA00005982"/>
    </source>
</evidence>
<evidence type="ECO:0000313" key="7">
    <source>
        <dbReference type="EMBL" id="WOL08702.1"/>
    </source>
</evidence>
<accession>A0AAQ3KMH5</accession>
<feature type="transmembrane region" description="Helical" evidence="6">
    <location>
        <begin position="179"/>
        <end position="202"/>
    </location>
</feature>
<dbReference type="SUPFAM" id="SSF103473">
    <property type="entry name" value="MFS general substrate transporter"/>
    <property type="match status" value="1"/>
</dbReference>
<evidence type="ECO:0000313" key="8">
    <source>
        <dbReference type="Proteomes" id="UP001327560"/>
    </source>
</evidence>
<comment type="subcellular location">
    <subcellularLocation>
        <location evidence="1">Membrane</location>
        <topology evidence="1">Multi-pass membrane protein</topology>
    </subcellularLocation>
</comment>